<organism evidence="13 14">
    <name type="scientific">Rubroshorea leprosula</name>
    <dbReference type="NCBI Taxonomy" id="152421"/>
    <lineage>
        <taxon>Eukaryota</taxon>
        <taxon>Viridiplantae</taxon>
        <taxon>Streptophyta</taxon>
        <taxon>Embryophyta</taxon>
        <taxon>Tracheophyta</taxon>
        <taxon>Spermatophyta</taxon>
        <taxon>Magnoliopsida</taxon>
        <taxon>eudicotyledons</taxon>
        <taxon>Gunneridae</taxon>
        <taxon>Pentapetalae</taxon>
        <taxon>rosids</taxon>
        <taxon>malvids</taxon>
        <taxon>Malvales</taxon>
        <taxon>Dipterocarpaceae</taxon>
        <taxon>Rubroshorea</taxon>
    </lineage>
</organism>
<evidence type="ECO:0000256" key="5">
    <source>
        <dbReference type="ARBA" id="ARBA00022692"/>
    </source>
</evidence>
<evidence type="ECO:0000256" key="11">
    <source>
        <dbReference type="ARBA" id="ARBA00023180"/>
    </source>
</evidence>
<evidence type="ECO:0000256" key="6">
    <source>
        <dbReference type="ARBA" id="ARBA00022729"/>
    </source>
</evidence>
<dbReference type="SMART" id="SM00369">
    <property type="entry name" value="LRR_TYP"/>
    <property type="match status" value="13"/>
</dbReference>
<keyword evidence="10" id="KW-0675">Receptor</keyword>
<evidence type="ECO:0000313" key="14">
    <source>
        <dbReference type="Proteomes" id="UP001054252"/>
    </source>
</evidence>
<evidence type="ECO:0000256" key="8">
    <source>
        <dbReference type="ARBA" id="ARBA00022989"/>
    </source>
</evidence>
<comment type="caution">
    <text evidence="13">The sequence shown here is derived from an EMBL/GenBank/DDBJ whole genome shotgun (WGS) entry which is preliminary data.</text>
</comment>
<keyword evidence="11" id="KW-0325">Glycoprotein</keyword>
<dbReference type="InterPro" id="IPR001611">
    <property type="entry name" value="Leu-rich_rpt"/>
</dbReference>
<dbReference type="AlphaFoldDB" id="A0AAV5M259"/>
<keyword evidence="8 12" id="KW-1133">Transmembrane helix</keyword>
<dbReference type="InterPro" id="IPR051502">
    <property type="entry name" value="RLP_Defense_Trigger"/>
</dbReference>
<keyword evidence="5 12" id="KW-0812">Transmembrane</keyword>
<accession>A0AAV5M259</accession>
<dbReference type="InterPro" id="IPR032675">
    <property type="entry name" value="LRR_dom_sf"/>
</dbReference>
<proteinExistence type="inferred from homology"/>
<dbReference type="SUPFAM" id="SSF52047">
    <property type="entry name" value="RNI-like"/>
    <property type="match status" value="1"/>
</dbReference>
<evidence type="ECO:0000256" key="3">
    <source>
        <dbReference type="ARBA" id="ARBA00022475"/>
    </source>
</evidence>
<dbReference type="SMART" id="SM00365">
    <property type="entry name" value="LRR_SD22"/>
    <property type="match status" value="8"/>
</dbReference>
<evidence type="ECO:0000256" key="7">
    <source>
        <dbReference type="ARBA" id="ARBA00022737"/>
    </source>
</evidence>
<dbReference type="Pfam" id="PF00560">
    <property type="entry name" value="LRR_1"/>
    <property type="match status" value="6"/>
</dbReference>
<dbReference type="PANTHER" id="PTHR48062">
    <property type="entry name" value="RECEPTOR-LIKE PROTEIN 14"/>
    <property type="match status" value="1"/>
</dbReference>
<keyword evidence="9 12" id="KW-0472">Membrane</keyword>
<gene>
    <name evidence="13" type="ORF">SLEP1_g50852</name>
</gene>
<dbReference type="PROSITE" id="PS51450">
    <property type="entry name" value="LRR"/>
    <property type="match status" value="2"/>
</dbReference>
<dbReference type="FunFam" id="3.80.10.10:FF:000095">
    <property type="entry name" value="LRR receptor-like serine/threonine-protein kinase GSO1"/>
    <property type="match status" value="1"/>
</dbReference>
<name>A0AAV5M259_9ROSI</name>
<protein>
    <submittedName>
        <fullName evidence="13">Uncharacterized protein</fullName>
    </submittedName>
</protein>
<evidence type="ECO:0000256" key="1">
    <source>
        <dbReference type="ARBA" id="ARBA00004251"/>
    </source>
</evidence>
<dbReference type="FunFam" id="3.80.10.10:FF:000041">
    <property type="entry name" value="LRR receptor-like serine/threonine-protein kinase ERECTA"/>
    <property type="match status" value="1"/>
</dbReference>
<evidence type="ECO:0000256" key="4">
    <source>
        <dbReference type="ARBA" id="ARBA00022614"/>
    </source>
</evidence>
<dbReference type="PANTHER" id="PTHR48062:SF21">
    <property type="entry name" value="RECEPTOR-LIKE PROTEIN 12"/>
    <property type="match status" value="1"/>
</dbReference>
<dbReference type="Pfam" id="PF13855">
    <property type="entry name" value="LRR_8"/>
    <property type="match status" value="3"/>
</dbReference>
<dbReference type="SUPFAM" id="SSF52058">
    <property type="entry name" value="L domain-like"/>
    <property type="match status" value="3"/>
</dbReference>
<dbReference type="EMBL" id="BPVZ01000170">
    <property type="protein sequence ID" value="GKV43575.1"/>
    <property type="molecule type" value="Genomic_DNA"/>
</dbReference>
<comment type="similarity">
    <text evidence="2">Belongs to the RLP family.</text>
</comment>
<dbReference type="FunFam" id="3.80.10.10:FF:000111">
    <property type="entry name" value="LRR receptor-like serine/threonine-protein kinase ERECTA"/>
    <property type="match status" value="1"/>
</dbReference>
<evidence type="ECO:0000256" key="2">
    <source>
        <dbReference type="ARBA" id="ARBA00009592"/>
    </source>
</evidence>
<sequence>MNPFVGVKRPLGLSNLEVLHLYNNSFSNTTLSSLRGLPSLKILDLSKNNLKGVLNVEELVGLNKLKELDLGNNNVESFVAPKGIKRPLGLSNLEVLHLYNNYFSNTTLSSLRGLSSLKSLDLSGNKLKGILNIKELVALNNLKELDLSYNEVESFVAPKDTRSSSMLEVLYLSENNNTCGSCLIRSIKAFPLIKTLDLTFSTSIEPVTVVDSHAFKELEVLLLDESSLHNNFLQSIGTLSSLKVLSVSFCELNGTLPNQGWCKLKNLEELDLSENNFQGMLPSCLGNLSYLLVMDISYNHFIGNIATSPLTNLKSLEYLSFSRNNFQVPVSFGMFANHSKLKVLLGDDNNLMPEPLLHTPTPKFQLIFLSLSYLALKEPPCFLHHQNVLGFVDLSHNNITGGFPSWLFMNNTQLKALMLGYNSISGPLQLPSQPHFKISILDVTMNGLLGKIPINMSSIFPYLTYLIMSKNSFQGHIPASFGDMKSLEYLSLPNNQFSGSIPDSFGRLNFLFHLDLSNNWLSGGIPELLVLGCPLEFLILSSNNLQGHVFPLLFNSTDLLVLQLSNNNFTGEISEFSSINSFSPWVIDISNNHFLGKLPRWMGNISSLNGLSLSKNLFEGPFPIEFCGLNSLSFLDLSKNNLYGSIPECFNPLYINHVHLSNNRFTGPLTKAFYNSSDLKSLDLTRNNLTGTIPSWIGSLPSLSILLLKANHFEGEIPFQLCHLNRLKIMDLSQNNLSGSIPFCLRNLTFEFEASISQLQADFGTGGQYYDSTVYSLSNIGGEKLLKNYYAFMPQRNEIIEVEDWVEFTTKSMSYVYNGSILRYMSGIDLSCNQLTGRIPLEIGYLNEIHALNLSHNKLIGPIPSTFSNLKQIESLDLSYNNLNGRISPQLTELNNLAVFFVAHNNLSGPIPDQKAQFGTFDERSYEGNPFLCGAPLQINCTKIESSLVTNVSNYDRENNGFIDMAVFCWSFVVAYVATLMAITAVLHINPYWRRKWFYFIEVCITSCYYFVLDNFC</sequence>
<keyword evidence="6" id="KW-0732">Signal</keyword>
<feature type="transmembrane region" description="Helical" evidence="12">
    <location>
        <begin position="997"/>
        <end position="1013"/>
    </location>
</feature>
<evidence type="ECO:0000256" key="12">
    <source>
        <dbReference type="SAM" id="Phobius"/>
    </source>
</evidence>
<dbReference type="Proteomes" id="UP001054252">
    <property type="component" value="Unassembled WGS sequence"/>
</dbReference>
<dbReference type="GO" id="GO:0005886">
    <property type="term" value="C:plasma membrane"/>
    <property type="evidence" value="ECO:0007669"/>
    <property type="project" value="UniProtKB-SubCell"/>
</dbReference>
<reference evidence="13 14" key="1">
    <citation type="journal article" date="2021" name="Commun. Biol.">
        <title>The genome of Shorea leprosula (Dipterocarpaceae) highlights the ecological relevance of drought in aseasonal tropical rainforests.</title>
        <authorList>
            <person name="Ng K.K.S."/>
            <person name="Kobayashi M.J."/>
            <person name="Fawcett J.A."/>
            <person name="Hatakeyama M."/>
            <person name="Paape T."/>
            <person name="Ng C.H."/>
            <person name="Ang C.C."/>
            <person name="Tnah L.H."/>
            <person name="Lee C.T."/>
            <person name="Nishiyama T."/>
            <person name="Sese J."/>
            <person name="O'Brien M.J."/>
            <person name="Copetti D."/>
            <person name="Mohd Noor M.I."/>
            <person name="Ong R.C."/>
            <person name="Putra M."/>
            <person name="Sireger I.Z."/>
            <person name="Indrioko S."/>
            <person name="Kosugi Y."/>
            <person name="Izuno A."/>
            <person name="Isagi Y."/>
            <person name="Lee S.L."/>
            <person name="Shimizu K.K."/>
        </authorList>
    </citation>
    <scope>NUCLEOTIDE SEQUENCE [LARGE SCALE GENOMIC DNA]</scope>
    <source>
        <strain evidence="13">214</strain>
    </source>
</reference>
<dbReference type="Gene3D" id="3.80.10.10">
    <property type="entry name" value="Ribonuclease Inhibitor"/>
    <property type="match status" value="5"/>
</dbReference>
<evidence type="ECO:0000256" key="9">
    <source>
        <dbReference type="ARBA" id="ARBA00023136"/>
    </source>
</evidence>
<keyword evidence="4" id="KW-0433">Leucine-rich repeat</keyword>
<keyword evidence="14" id="KW-1185">Reference proteome</keyword>
<evidence type="ECO:0000256" key="10">
    <source>
        <dbReference type="ARBA" id="ARBA00023170"/>
    </source>
</evidence>
<dbReference type="PRINTS" id="PR00019">
    <property type="entry name" value="LEURICHRPT"/>
</dbReference>
<keyword evidence="3" id="KW-1003">Cell membrane</keyword>
<dbReference type="InterPro" id="IPR003591">
    <property type="entry name" value="Leu-rich_rpt_typical-subtyp"/>
</dbReference>
<evidence type="ECO:0000313" key="13">
    <source>
        <dbReference type="EMBL" id="GKV43575.1"/>
    </source>
</evidence>
<feature type="transmembrane region" description="Helical" evidence="12">
    <location>
        <begin position="965"/>
        <end position="990"/>
    </location>
</feature>
<keyword evidence="7" id="KW-0677">Repeat</keyword>
<comment type="subcellular location">
    <subcellularLocation>
        <location evidence="1">Cell membrane</location>
        <topology evidence="1">Single-pass type I membrane protein</topology>
    </subcellularLocation>
</comment>